<dbReference type="InterPro" id="IPR010730">
    <property type="entry name" value="HET"/>
</dbReference>
<dbReference type="GeneID" id="54459139"/>
<organism evidence="3">
    <name type="scientific">Mytilinidion resinicola</name>
    <dbReference type="NCBI Taxonomy" id="574789"/>
    <lineage>
        <taxon>Eukaryota</taxon>
        <taxon>Fungi</taxon>
        <taxon>Dikarya</taxon>
        <taxon>Ascomycota</taxon>
        <taxon>Pezizomycotina</taxon>
        <taxon>Dothideomycetes</taxon>
        <taxon>Pleosporomycetidae</taxon>
        <taxon>Mytilinidiales</taxon>
        <taxon>Mytilinidiaceae</taxon>
        <taxon>Mytilinidion</taxon>
    </lineage>
</organism>
<reference evidence="3 5" key="1">
    <citation type="journal article" date="2020" name="Stud. Mycol.">
        <title>101 Dothideomycetes genomes: a test case for predicting lifestyles and emergence of pathogens.</title>
        <authorList>
            <person name="Haridas S."/>
            <person name="Albert R."/>
            <person name="Binder M."/>
            <person name="Bloem J."/>
            <person name="Labutti K."/>
            <person name="Salamov A."/>
            <person name="Andreopoulos B."/>
            <person name="Baker S."/>
            <person name="Barry K."/>
            <person name="Bills G."/>
            <person name="Bluhm B."/>
            <person name="Cannon C."/>
            <person name="Castanera R."/>
            <person name="Culley D."/>
            <person name="Daum C."/>
            <person name="Ezra D."/>
            <person name="Gonzalez J."/>
            <person name="Henrissat B."/>
            <person name="Kuo A."/>
            <person name="Liang C."/>
            <person name="Lipzen A."/>
            <person name="Lutzoni F."/>
            <person name="Magnuson J."/>
            <person name="Mondo S."/>
            <person name="Nolan M."/>
            <person name="Ohm R."/>
            <person name="Pangilinan J."/>
            <person name="Park H.-J."/>
            <person name="Ramirez L."/>
            <person name="Alfaro M."/>
            <person name="Sun H."/>
            <person name="Tritt A."/>
            <person name="Yoshinaga Y."/>
            <person name="Zwiers L.-H."/>
            <person name="Turgeon B."/>
            <person name="Goodwin S."/>
            <person name="Spatafora J."/>
            <person name="Crous P."/>
            <person name="Grigoriev I."/>
        </authorList>
    </citation>
    <scope>NUCLEOTIDE SEQUENCE</scope>
    <source>
        <strain evidence="3 5">CBS 304.34</strain>
    </source>
</reference>
<dbReference type="AlphaFoldDB" id="A0A6A6Y9E7"/>
<dbReference type="Gene3D" id="1.25.40.10">
    <property type="entry name" value="Tetratricopeptide repeat domain"/>
    <property type="match status" value="1"/>
</dbReference>
<evidence type="ECO:0000313" key="4">
    <source>
        <dbReference type="Proteomes" id="UP000504636"/>
    </source>
</evidence>
<dbReference type="InterPro" id="IPR019734">
    <property type="entry name" value="TPR_rpt"/>
</dbReference>
<dbReference type="SUPFAM" id="SSF52540">
    <property type="entry name" value="P-loop containing nucleoside triphosphate hydrolases"/>
    <property type="match status" value="1"/>
</dbReference>
<gene>
    <name evidence="3 5" type="ORF">BDZ99DRAFT_452037</name>
</gene>
<reference evidence="5" key="3">
    <citation type="submission" date="2025-04" db="UniProtKB">
        <authorList>
            <consortium name="RefSeq"/>
        </authorList>
    </citation>
    <scope>IDENTIFICATION</scope>
    <source>
        <strain evidence="5">CBS 304.34</strain>
    </source>
</reference>
<feature type="region of interest" description="Disordered" evidence="1">
    <location>
        <begin position="858"/>
        <end position="890"/>
    </location>
</feature>
<evidence type="ECO:0000259" key="2">
    <source>
        <dbReference type="Pfam" id="PF06985"/>
    </source>
</evidence>
<dbReference type="PANTHER" id="PTHR10622">
    <property type="entry name" value="HET DOMAIN-CONTAINING PROTEIN"/>
    <property type="match status" value="1"/>
</dbReference>
<dbReference type="PANTHER" id="PTHR10622:SF13">
    <property type="entry name" value="NACHT DOMAIN-CONTAINING PROTEIN"/>
    <property type="match status" value="1"/>
</dbReference>
<sequence length="890" mass="100905">MALIHLLQRKPDGEIVFREPTSGDVPAYAILSHTWGKEEVNFQDMEANADMSKTVSKAGWRKIEFCAKQAASDGLRYFWVDTCCIDKKNAVELGAAINSMFRWYQNAARCYVYLSDVSKLDNKADGKMAWEEAFRTSRWFTRGWTLQELIAPRLVDFFSLEGERLGSKLLLESEIHEITSIAKNALRGDALSNFSIKERRSWAERRNTTIEEDEVYCLVGIFNVSMVPNYRERRDQAFRRLEEEIHRLYKGVDFEQFAVGLNLASFPEAAQFVAREKELLKMHELLHGHSSRSAVVLHGLGGIGKTQLAVEYVRRHKEKYTAIFWLNANNEDSLRLSFRSIAQQVLKHHPSTRVLINVDLEGDLDRVVNAVKAWLDLRENTHWLMTYDNYDNPRTSNDSDRSAVDVRRYLPETDHGSIIITTRSASVTQGRRLHVQKLTGPEDGLKILSNMSGREGIENALVMKLDGLPLALSTAGAYLEHVTTSFAEYLRLYEASWLKLQMTSPRLSSYEDRSLYTTWQVTFDRIRKQNAASAQLLKLWAYFDKQDVWFELLQHACSADNKWIRKLTEDKLNFNEAVRLLCEYGLAHTEPSLRQPSGSAGYGVHSCVHSWMISVLNGEWDNGLARLALTCVASEVPSTDVDKWWLLQQRLLQHAARHEHFITDGNVGIEGIEWVLHNLRLLYADQGKLADAEAMYTRALQGNEEALGPKHTSTLNTVNNLGNLYKNQGKLADAEAMYTRALQGYEEALGPKHTSTLNTVNNLGNLYKNQGKLADAEAMYTRALQGYEEALGPQLVPSYLPALNTMFAFGNLFSLIGRIDLAKAMYSRALAGYTTVQGPSSKWCRRLKDRLQALQVASIEPKAGQDESTEIGAPKSRSLKRRHSTSWEGG</sequence>
<feature type="domain" description="Heterokaryon incompatibility" evidence="2">
    <location>
        <begin position="28"/>
        <end position="119"/>
    </location>
</feature>
<dbReference type="RefSeq" id="XP_033571411.1">
    <property type="nucleotide sequence ID" value="XM_033718246.1"/>
</dbReference>
<dbReference type="Pfam" id="PF13424">
    <property type="entry name" value="TPR_12"/>
    <property type="match status" value="1"/>
</dbReference>
<dbReference type="OrthoDB" id="674604at2759"/>
<keyword evidence="4" id="KW-1185">Reference proteome</keyword>
<dbReference type="EMBL" id="MU003713">
    <property type="protein sequence ID" value="KAF2804447.1"/>
    <property type="molecule type" value="Genomic_DNA"/>
</dbReference>
<protein>
    <submittedName>
        <fullName evidence="3 5">HET-domain-containing protein</fullName>
    </submittedName>
</protein>
<proteinExistence type="predicted"/>
<dbReference type="SUPFAM" id="SSF48452">
    <property type="entry name" value="TPR-like"/>
    <property type="match status" value="1"/>
</dbReference>
<evidence type="ECO:0000313" key="5">
    <source>
        <dbReference type="RefSeq" id="XP_033571411.1"/>
    </source>
</evidence>
<dbReference type="Proteomes" id="UP000504636">
    <property type="component" value="Unplaced"/>
</dbReference>
<accession>A0A6A6Y9E7</accession>
<name>A0A6A6Y9E7_9PEZI</name>
<dbReference type="Pfam" id="PF13374">
    <property type="entry name" value="TPR_10"/>
    <property type="match status" value="1"/>
</dbReference>
<dbReference type="PRINTS" id="PR00364">
    <property type="entry name" value="DISEASERSIST"/>
</dbReference>
<dbReference type="InterPro" id="IPR011990">
    <property type="entry name" value="TPR-like_helical_dom_sf"/>
</dbReference>
<dbReference type="InterPro" id="IPR027417">
    <property type="entry name" value="P-loop_NTPase"/>
</dbReference>
<dbReference type="Pfam" id="PF06985">
    <property type="entry name" value="HET"/>
    <property type="match status" value="1"/>
</dbReference>
<evidence type="ECO:0000256" key="1">
    <source>
        <dbReference type="SAM" id="MobiDB-lite"/>
    </source>
</evidence>
<evidence type="ECO:0000313" key="3">
    <source>
        <dbReference type="EMBL" id="KAF2804447.1"/>
    </source>
</evidence>
<dbReference type="SMART" id="SM00028">
    <property type="entry name" value="TPR"/>
    <property type="match status" value="4"/>
</dbReference>
<reference evidence="5" key="2">
    <citation type="submission" date="2020-04" db="EMBL/GenBank/DDBJ databases">
        <authorList>
            <consortium name="NCBI Genome Project"/>
        </authorList>
    </citation>
    <scope>NUCLEOTIDE SEQUENCE</scope>
    <source>
        <strain evidence="5">CBS 304.34</strain>
    </source>
</reference>
<dbReference type="Gene3D" id="3.40.50.300">
    <property type="entry name" value="P-loop containing nucleotide triphosphate hydrolases"/>
    <property type="match status" value="1"/>
</dbReference>